<keyword evidence="5" id="KW-0597">Phosphoprotein</keyword>
<keyword evidence="13 15" id="KW-0472">Membrane</keyword>
<keyword evidence="4" id="KW-1003">Cell membrane</keyword>
<dbReference type="Pfam" id="PF02518">
    <property type="entry name" value="HATPase_c"/>
    <property type="match status" value="1"/>
</dbReference>
<feature type="domain" description="PAS" evidence="17">
    <location>
        <begin position="326"/>
        <end position="364"/>
    </location>
</feature>
<evidence type="ECO:0000256" key="3">
    <source>
        <dbReference type="ARBA" id="ARBA00012438"/>
    </source>
</evidence>
<feature type="transmembrane region" description="Helical" evidence="15">
    <location>
        <begin position="233"/>
        <end position="259"/>
    </location>
</feature>
<dbReference type="Gene3D" id="3.30.450.20">
    <property type="entry name" value="PAS domain"/>
    <property type="match status" value="1"/>
</dbReference>
<dbReference type="SUPFAM" id="SSF47384">
    <property type="entry name" value="Homodimeric domain of signal transducing histidine kinase"/>
    <property type="match status" value="1"/>
</dbReference>
<dbReference type="PANTHER" id="PTHR42878">
    <property type="entry name" value="TWO-COMPONENT HISTIDINE KINASE"/>
    <property type="match status" value="1"/>
</dbReference>
<dbReference type="InterPro" id="IPR036890">
    <property type="entry name" value="HATPase_C_sf"/>
</dbReference>
<dbReference type="SMART" id="SM00388">
    <property type="entry name" value="HisKA"/>
    <property type="match status" value="1"/>
</dbReference>
<dbReference type="Gene3D" id="3.30.565.10">
    <property type="entry name" value="Histidine kinase-like ATPase, C-terminal domain"/>
    <property type="match status" value="1"/>
</dbReference>
<comment type="catalytic activity">
    <reaction evidence="1">
        <text>ATP + protein L-histidine = ADP + protein N-phospho-L-histidine.</text>
        <dbReference type="EC" id="2.7.13.3"/>
    </reaction>
</comment>
<dbReference type="SMART" id="SM00387">
    <property type="entry name" value="HATPase_c"/>
    <property type="match status" value="1"/>
</dbReference>
<dbReference type="Gene3D" id="1.10.287.130">
    <property type="match status" value="1"/>
</dbReference>
<proteinExistence type="predicted"/>
<evidence type="ECO:0000256" key="11">
    <source>
        <dbReference type="ARBA" id="ARBA00022989"/>
    </source>
</evidence>
<protein>
    <recommendedName>
        <fullName evidence="14">Sensor-like histidine kinase SenX3</fullName>
        <ecNumber evidence="3">2.7.13.3</ecNumber>
    </recommendedName>
</protein>
<comment type="caution">
    <text evidence="18">The sequence shown here is derived from an EMBL/GenBank/DDBJ whole genome shotgun (WGS) entry which is preliminary data.</text>
</comment>
<dbReference type="RefSeq" id="WP_068124948.1">
    <property type="nucleotide sequence ID" value="NZ_CCXJ01000783.2"/>
</dbReference>
<dbReference type="InterPro" id="IPR035965">
    <property type="entry name" value="PAS-like_dom_sf"/>
</dbReference>
<evidence type="ECO:0000256" key="9">
    <source>
        <dbReference type="ARBA" id="ARBA00022777"/>
    </source>
</evidence>
<feature type="transmembrane region" description="Helical" evidence="15">
    <location>
        <begin position="127"/>
        <end position="149"/>
    </location>
</feature>
<keyword evidence="11 15" id="KW-1133">Transmembrane helix</keyword>
<name>A0ABT9NPN8_9ACTN</name>
<dbReference type="CDD" id="cd00075">
    <property type="entry name" value="HATPase"/>
    <property type="match status" value="1"/>
</dbReference>
<dbReference type="EMBL" id="JAUSQM010000001">
    <property type="protein sequence ID" value="MDP9822271.1"/>
    <property type="molecule type" value="Genomic_DNA"/>
</dbReference>
<evidence type="ECO:0000256" key="13">
    <source>
        <dbReference type="ARBA" id="ARBA00023136"/>
    </source>
</evidence>
<evidence type="ECO:0000256" key="4">
    <source>
        <dbReference type="ARBA" id="ARBA00022475"/>
    </source>
</evidence>
<dbReference type="SUPFAM" id="SSF55874">
    <property type="entry name" value="ATPase domain of HSP90 chaperone/DNA topoisomerase II/histidine kinase"/>
    <property type="match status" value="1"/>
</dbReference>
<dbReference type="InterPro" id="IPR050351">
    <property type="entry name" value="BphY/WalK/GraS-like"/>
</dbReference>
<evidence type="ECO:0000256" key="2">
    <source>
        <dbReference type="ARBA" id="ARBA00004651"/>
    </source>
</evidence>
<evidence type="ECO:0000256" key="8">
    <source>
        <dbReference type="ARBA" id="ARBA00022741"/>
    </source>
</evidence>
<dbReference type="InterPro" id="IPR003661">
    <property type="entry name" value="HisK_dim/P_dom"/>
</dbReference>
<evidence type="ECO:0000259" key="17">
    <source>
        <dbReference type="PROSITE" id="PS50112"/>
    </source>
</evidence>
<feature type="transmembrane region" description="Helical" evidence="15">
    <location>
        <begin position="209"/>
        <end position="227"/>
    </location>
</feature>
<dbReference type="CDD" id="cd00082">
    <property type="entry name" value="HisKA"/>
    <property type="match status" value="1"/>
</dbReference>
<keyword evidence="10" id="KW-0067">ATP-binding</keyword>
<gene>
    <name evidence="18" type="ORF">J2S59_002080</name>
</gene>
<keyword evidence="8" id="KW-0547">Nucleotide-binding</keyword>
<dbReference type="InterPro" id="IPR007895">
    <property type="entry name" value="MASE1"/>
</dbReference>
<dbReference type="PROSITE" id="PS50112">
    <property type="entry name" value="PAS"/>
    <property type="match status" value="1"/>
</dbReference>
<dbReference type="Proteomes" id="UP001240447">
    <property type="component" value="Unassembled WGS sequence"/>
</dbReference>
<dbReference type="InterPro" id="IPR036097">
    <property type="entry name" value="HisK_dim/P_sf"/>
</dbReference>
<dbReference type="GO" id="GO:0016301">
    <property type="term" value="F:kinase activity"/>
    <property type="evidence" value="ECO:0007669"/>
    <property type="project" value="UniProtKB-KW"/>
</dbReference>
<keyword evidence="12" id="KW-0902">Two-component regulatory system</keyword>
<feature type="transmembrane region" description="Helical" evidence="15">
    <location>
        <begin position="284"/>
        <end position="304"/>
    </location>
</feature>
<reference evidence="18 19" key="1">
    <citation type="submission" date="2023-07" db="EMBL/GenBank/DDBJ databases">
        <title>Sequencing the genomes of 1000 actinobacteria strains.</title>
        <authorList>
            <person name="Klenk H.-P."/>
        </authorList>
    </citation>
    <scope>NUCLEOTIDE SEQUENCE [LARGE SCALE GENOMIC DNA]</scope>
    <source>
        <strain evidence="18 19">GD13</strain>
    </source>
</reference>
<dbReference type="EC" id="2.7.13.3" evidence="3"/>
<evidence type="ECO:0000256" key="10">
    <source>
        <dbReference type="ARBA" id="ARBA00022840"/>
    </source>
</evidence>
<organism evidence="18 19">
    <name type="scientific">Nocardioides massiliensis</name>
    <dbReference type="NCBI Taxonomy" id="1325935"/>
    <lineage>
        <taxon>Bacteria</taxon>
        <taxon>Bacillati</taxon>
        <taxon>Actinomycetota</taxon>
        <taxon>Actinomycetes</taxon>
        <taxon>Propionibacteriales</taxon>
        <taxon>Nocardioidaceae</taxon>
        <taxon>Nocardioides</taxon>
    </lineage>
</organism>
<evidence type="ECO:0000313" key="18">
    <source>
        <dbReference type="EMBL" id="MDP9822271.1"/>
    </source>
</evidence>
<evidence type="ECO:0000256" key="7">
    <source>
        <dbReference type="ARBA" id="ARBA00022692"/>
    </source>
</evidence>
<dbReference type="Pfam" id="PF05231">
    <property type="entry name" value="MASE1"/>
    <property type="match status" value="1"/>
</dbReference>
<accession>A0ABT9NPN8</accession>
<sequence>MDRSLRRHEIVRHVCWLMALAATVALGRATVIDGESLSLIWPAAGVAVCWVLVSRGSARPWTVLAIGVVVAVGNGVSGASSGLVLGLVAANLTQTLIAAYALEQVVGHLRGCGGREPLVRVGDVGRILLVVLGACLPAALIGTATLALLDSPVSEMGALAWYGRNVIGLLCVVATWLLLLQARAESPNRLGAFVAACFGSRREGLPMRFAELALLLGLTLLPWAGIGTRPDDLLFVLLVLMIWAGLRFAAPAVVAYGLYSGTVGVGFTLADGPALRAIEDPVMLALHVQVVVAVTALTGLALALNRAERDAVVAELAATAREQEAEATKMARILDTVADGLIVIEPDGSISLSNRAARELLGVEDLTSVLTSEEYGLHAMDGKPVRDEDLPYRTALRGESFPARDYQVRRPSVPAGRVVAIGALPLPGEPVRALAHLRDVTAERRQHEALSSFAGVVAHDLINPIALVQGWAETIAVELEDGPLDPAIGAPMVERIQVGAHRMRSLIDDLLGYTLARDAQVLPQAVDVTALVEEIALLRESGPRRPIVQVEPRLVAWADRALVRQLIDNLVGNSIKYTDPDLRPVIAVTGRQQGSWVELRISDNGVGIPPDQREAVFTAFERGGTALSSGTGLGLAICKQIVERHHGTVHAEAGPHGTGTTIVVRLPRTPAAYDEPQGGAVKESVPAQRVAIS</sequence>
<comment type="subcellular location">
    <subcellularLocation>
        <location evidence="2">Cell membrane</location>
        <topology evidence="2">Multi-pass membrane protein</topology>
    </subcellularLocation>
</comment>
<dbReference type="PRINTS" id="PR00344">
    <property type="entry name" value="BCTRLSENSOR"/>
</dbReference>
<dbReference type="InterPro" id="IPR005467">
    <property type="entry name" value="His_kinase_dom"/>
</dbReference>
<dbReference type="Pfam" id="PF00512">
    <property type="entry name" value="HisKA"/>
    <property type="match status" value="1"/>
</dbReference>
<dbReference type="InterPro" id="IPR003594">
    <property type="entry name" value="HATPase_dom"/>
</dbReference>
<evidence type="ECO:0000256" key="14">
    <source>
        <dbReference type="ARBA" id="ARBA00039401"/>
    </source>
</evidence>
<evidence type="ECO:0000259" key="16">
    <source>
        <dbReference type="PROSITE" id="PS50109"/>
    </source>
</evidence>
<evidence type="ECO:0000256" key="6">
    <source>
        <dbReference type="ARBA" id="ARBA00022679"/>
    </source>
</evidence>
<keyword evidence="7 15" id="KW-0812">Transmembrane</keyword>
<dbReference type="PROSITE" id="PS50109">
    <property type="entry name" value="HIS_KIN"/>
    <property type="match status" value="1"/>
</dbReference>
<dbReference type="PANTHER" id="PTHR42878:SF7">
    <property type="entry name" value="SENSOR HISTIDINE KINASE GLRK"/>
    <property type="match status" value="1"/>
</dbReference>
<keyword evidence="6" id="KW-0808">Transferase</keyword>
<evidence type="ECO:0000313" key="19">
    <source>
        <dbReference type="Proteomes" id="UP001240447"/>
    </source>
</evidence>
<dbReference type="InterPro" id="IPR000014">
    <property type="entry name" value="PAS"/>
</dbReference>
<feature type="transmembrane region" description="Helical" evidence="15">
    <location>
        <begin position="60"/>
        <end position="77"/>
    </location>
</feature>
<evidence type="ECO:0000256" key="1">
    <source>
        <dbReference type="ARBA" id="ARBA00000085"/>
    </source>
</evidence>
<feature type="transmembrane region" description="Helical" evidence="15">
    <location>
        <begin position="37"/>
        <end position="53"/>
    </location>
</feature>
<keyword evidence="9 18" id="KW-0418">Kinase</keyword>
<dbReference type="InterPro" id="IPR004358">
    <property type="entry name" value="Sig_transdc_His_kin-like_C"/>
</dbReference>
<dbReference type="SUPFAM" id="SSF55785">
    <property type="entry name" value="PYP-like sensor domain (PAS domain)"/>
    <property type="match status" value="1"/>
</dbReference>
<feature type="domain" description="Histidine kinase" evidence="16">
    <location>
        <begin position="456"/>
        <end position="670"/>
    </location>
</feature>
<keyword evidence="19" id="KW-1185">Reference proteome</keyword>
<evidence type="ECO:0000256" key="5">
    <source>
        <dbReference type="ARBA" id="ARBA00022553"/>
    </source>
</evidence>
<evidence type="ECO:0000256" key="12">
    <source>
        <dbReference type="ARBA" id="ARBA00023012"/>
    </source>
</evidence>
<evidence type="ECO:0000256" key="15">
    <source>
        <dbReference type="SAM" id="Phobius"/>
    </source>
</evidence>
<feature type="transmembrane region" description="Helical" evidence="15">
    <location>
        <begin position="161"/>
        <end position="180"/>
    </location>
</feature>